<organism evidence="1 2">
    <name type="scientific">Actinotalea ferrariae CF5-4</name>
    <dbReference type="NCBI Taxonomy" id="948458"/>
    <lineage>
        <taxon>Bacteria</taxon>
        <taxon>Bacillati</taxon>
        <taxon>Actinomycetota</taxon>
        <taxon>Actinomycetes</taxon>
        <taxon>Micrococcales</taxon>
        <taxon>Cellulomonadaceae</taxon>
        <taxon>Actinotalea</taxon>
    </lineage>
</organism>
<protein>
    <recommendedName>
        <fullName evidence="3">MalT-like TPR region domain-containing protein</fullName>
    </recommendedName>
</protein>
<accession>A0A021VNT5</accession>
<dbReference type="EMBL" id="AXCW01000168">
    <property type="protein sequence ID" value="EYR62806.1"/>
    <property type="molecule type" value="Genomic_DNA"/>
</dbReference>
<name>A0A021VNT5_9CELL</name>
<gene>
    <name evidence="1" type="ORF">N866_05100</name>
</gene>
<keyword evidence="2" id="KW-1185">Reference proteome</keyword>
<sequence length="210" mass="22693">MLDELDRQMAGATQGQALSDGDLRALLSVTANLRALAFLMLKEWARAEAEIARSRELATLTDLRAVRLEESSRYAAQENINLAQMLIKDGDGARAVTTLEENVEFCREHAADYLSEALSALAYAQFLHGEHRVAARTAAEAASRVAEEASPVRLQVAREIRIAALAGAGDSGGAAEELHRMERDPLGLELSRADVLAAARSSDVPNATRR</sequence>
<proteinExistence type="predicted"/>
<evidence type="ECO:0000313" key="1">
    <source>
        <dbReference type="EMBL" id="EYR62806.1"/>
    </source>
</evidence>
<evidence type="ECO:0000313" key="2">
    <source>
        <dbReference type="Proteomes" id="UP000019753"/>
    </source>
</evidence>
<reference evidence="1 2" key="1">
    <citation type="submission" date="2014-01" db="EMBL/GenBank/DDBJ databases">
        <title>Actinotalea ferrariae CF5-4.</title>
        <authorList>
            <person name="Chen F."/>
            <person name="Li Y."/>
            <person name="Wang G."/>
        </authorList>
    </citation>
    <scope>NUCLEOTIDE SEQUENCE [LARGE SCALE GENOMIC DNA]</scope>
    <source>
        <strain evidence="1 2">CF5-4</strain>
    </source>
</reference>
<dbReference type="AlphaFoldDB" id="A0A021VNT5"/>
<dbReference type="Proteomes" id="UP000019753">
    <property type="component" value="Unassembled WGS sequence"/>
</dbReference>
<dbReference type="RefSeq" id="WP_034227174.1">
    <property type="nucleotide sequence ID" value="NZ_AXCW01000168.1"/>
</dbReference>
<comment type="caution">
    <text evidence="1">The sequence shown here is derived from an EMBL/GenBank/DDBJ whole genome shotgun (WGS) entry which is preliminary data.</text>
</comment>
<evidence type="ECO:0008006" key="3">
    <source>
        <dbReference type="Google" id="ProtNLM"/>
    </source>
</evidence>